<keyword evidence="3" id="KW-1185">Reference proteome</keyword>
<dbReference type="Proteomes" id="UP000606786">
    <property type="component" value="Unassembled WGS sequence"/>
</dbReference>
<dbReference type="EMBL" id="CAJHJT010000012">
    <property type="protein sequence ID" value="CAD6996680.1"/>
    <property type="molecule type" value="Genomic_DNA"/>
</dbReference>
<proteinExistence type="predicted"/>
<evidence type="ECO:0000313" key="3">
    <source>
        <dbReference type="Proteomes" id="UP000606786"/>
    </source>
</evidence>
<protein>
    <submittedName>
        <fullName evidence="2">(Mediterranean fruit fly) hypothetical protein</fullName>
    </submittedName>
</protein>
<evidence type="ECO:0000256" key="1">
    <source>
        <dbReference type="SAM" id="MobiDB-lite"/>
    </source>
</evidence>
<evidence type="ECO:0000313" key="2">
    <source>
        <dbReference type="EMBL" id="CAD6996680.1"/>
    </source>
</evidence>
<comment type="caution">
    <text evidence="2">The sequence shown here is derived from an EMBL/GenBank/DDBJ whole genome shotgun (WGS) entry which is preliminary data.</text>
</comment>
<sequence>MTERQDNLTDLYANNAEIKQESIRCSTENELKEAAFVNKSCSESDHFSDYHSLHNTSFESMAKSETAVESYTTVVDYKVNNGTPYWMVQLPEYPSKPFEIEIKQKPIDARRGKKKDTIIAKPRSKKATTKQVRVSSTSEIKTKRNKRSKGSERLPNYVRYSQKTLKNGKRWRRFAAAKTYICPVVLRSFAANKCCRVLRSKRNEYLNNKNNNKFPKPLVEQKPEIIAPPAPIQIKTANGDLDLNCNEITAQESMQPAYGVTNYSQRLTTDSTLTHLTPAKIVINEEFTKQQEYIQSENNYGSIVSAATQEILHNNWQPIVRLKEMKLISNTNAFNSANSIKLEPTTSWTTLIQCPRQECEPMTYNLSTLFKTLPQSIMNIQNNCKLLKSLQPKVRLKRLNFTTPLSNVKCNTKLRPKLKAVDNLLKLQPVVRVQRLKFNNFKLHRNITYEKVENHTQQLNVDLEVKRERECYDEKTAYELRNVIRTKWLA</sequence>
<gene>
    <name evidence="2" type="ORF">CCAP1982_LOCUS5364</name>
</gene>
<dbReference type="AlphaFoldDB" id="A0A811UDJ8"/>
<reference evidence="2" key="1">
    <citation type="submission" date="2020-11" db="EMBL/GenBank/DDBJ databases">
        <authorList>
            <person name="Whitehead M."/>
        </authorList>
    </citation>
    <scope>NUCLEOTIDE SEQUENCE</scope>
    <source>
        <strain evidence="2">EGII</strain>
    </source>
</reference>
<dbReference type="OrthoDB" id="8034481at2759"/>
<organism evidence="2 3">
    <name type="scientific">Ceratitis capitata</name>
    <name type="common">Mediterranean fruit fly</name>
    <name type="synonym">Tephritis capitata</name>
    <dbReference type="NCBI Taxonomy" id="7213"/>
    <lineage>
        <taxon>Eukaryota</taxon>
        <taxon>Metazoa</taxon>
        <taxon>Ecdysozoa</taxon>
        <taxon>Arthropoda</taxon>
        <taxon>Hexapoda</taxon>
        <taxon>Insecta</taxon>
        <taxon>Pterygota</taxon>
        <taxon>Neoptera</taxon>
        <taxon>Endopterygota</taxon>
        <taxon>Diptera</taxon>
        <taxon>Brachycera</taxon>
        <taxon>Muscomorpha</taxon>
        <taxon>Tephritoidea</taxon>
        <taxon>Tephritidae</taxon>
        <taxon>Ceratitis</taxon>
        <taxon>Ceratitis</taxon>
    </lineage>
</organism>
<name>A0A811UDJ8_CERCA</name>
<feature type="region of interest" description="Disordered" evidence="1">
    <location>
        <begin position="121"/>
        <end position="155"/>
    </location>
</feature>
<accession>A0A811UDJ8</accession>
<feature type="compositionally biased region" description="Polar residues" evidence="1">
    <location>
        <begin position="129"/>
        <end position="139"/>
    </location>
</feature>